<feature type="binding site" evidence="13">
    <location>
        <position position="929"/>
    </location>
    <ligand>
        <name>Mn(2+)</name>
        <dbReference type="ChEBI" id="CHEBI:29035"/>
        <label>3</label>
    </ligand>
</feature>
<dbReference type="HAMAP" id="MF_01210_B">
    <property type="entry name" value="CPSase_L_chain_B"/>
    <property type="match status" value="1"/>
</dbReference>
<gene>
    <name evidence="13 16" type="primary">carB</name>
    <name evidence="16" type="ORF">NTH_00713</name>
</gene>
<feature type="binding site" evidence="13">
    <location>
        <position position="352"/>
    </location>
    <ligand>
        <name>Mg(2+)</name>
        <dbReference type="ChEBI" id="CHEBI:18420"/>
        <label>2</label>
    </ligand>
</feature>
<feature type="binding site" evidence="13">
    <location>
        <position position="352"/>
    </location>
    <ligand>
        <name>Mn(2+)</name>
        <dbReference type="ChEBI" id="CHEBI:29035"/>
        <label>2</label>
    </ligand>
</feature>
<dbReference type="Pfam" id="PF02786">
    <property type="entry name" value="CPSase_L_D2"/>
    <property type="match status" value="2"/>
</dbReference>
<comment type="function">
    <text evidence="13">Large subunit of the glutamine-dependent carbamoyl phosphate synthetase (CPSase). CPSase catalyzes the formation of carbamoyl phosphate from the ammonia moiety of glutamine, carbonate, and phosphate donated by ATP, constituting the first step of 2 biosynthetic pathways, one leading to arginine and/or urea and the other to pyrimidine nucleotides. The large subunit (synthetase) binds the substrates ammonia (free or transferred from glutamine from the small subunit), hydrogencarbonate and ATP and carries out an ATP-coupled ligase reaction, activating hydrogencarbonate by forming carboxy phosphate which reacts with ammonia to form carbamoyl phosphate.</text>
</comment>
<feature type="binding site" evidence="13">
    <location>
        <position position="849"/>
    </location>
    <ligand>
        <name>ATP</name>
        <dbReference type="ChEBI" id="CHEBI:30616"/>
        <label>2</label>
    </ligand>
</feature>
<feature type="binding site" evidence="13">
    <location>
        <position position="338"/>
    </location>
    <ligand>
        <name>ATP</name>
        <dbReference type="ChEBI" id="CHEBI:30616"/>
        <label>1</label>
    </ligand>
</feature>
<feature type="domain" description="Carbamoyl phosphate synthase ATP-binding" evidence="14">
    <location>
        <begin position="777"/>
        <end position="791"/>
    </location>
</feature>
<feature type="binding site" evidence="13">
    <location>
        <position position="929"/>
    </location>
    <ligand>
        <name>ATP</name>
        <dbReference type="ChEBI" id="CHEBI:30616"/>
        <label>2</label>
    </ligand>
</feature>
<evidence type="ECO:0000256" key="3">
    <source>
        <dbReference type="ARBA" id="ARBA00022571"/>
    </source>
</evidence>
<feature type="binding site" evidence="13">
    <location>
        <position position="268"/>
    </location>
    <ligand>
        <name>ATP</name>
        <dbReference type="ChEBI" id="CHEBI:30616"/>
        <label>1</label>
    </ligand>
</feature>
<comment type="pathway">
    <text evidence="1 13">Amino-acid biosynthesis; L-arginine biosynthesis; carbamoyl phosphate from bicarbonate: step 1/1.</text>
</comment>
<feature type="binding site" evidence="13">
    <location>
        <position position="917"/>
    </location>
    <ligand>
        <name>Mg(2+)</name>
        <dbReference type="ChEBI" id="CHEBI:18420"/>
        <label>3</label>
    </ligand>
</feature>
<name>A0ABY5MDY3_9HYPH</name>
<dbReference type="SUPFAM" id="SSF52335">
    <property type="entry name" value="Methylglyoxal synthase-like"/>
    <property type="match status" value="1"/>
</dbReference>
<feature type="domain" description="Carbamoyl phosphate synthase ATP-binding" evidence="15">
    <location>
        <begin position="927"/>
        <end position="934"/>
    </location>
</feature>
<dbReference type="SUPFAM" id="SSF48108">
    <property type="entry name" value="Carbamoyl phosphate synthetase, large subunit connection domain"/>
    <property type="match status" value="1"/>
</dbReference>
<evidence type="ECO:0000256" key="13">
    <source>
        <dbReference type="HAMAP-Rule" id="MF_01210"/>
    </source>
</evidence>
<sequence length="1164" mass="126035">MPKRTDIKSILIIGAGPIVIGQACEFDYSGTQAVKALKEEGYRVILVNSNPATIMTDPELADATYIEPITPEVVAKIIAKERPDALLPTMGGQTALNTALSLRRMGVLERYNVEMIGAQPDAIDKAEDRSLFREAMAAIGLETPRSMLANASEVKNADRKHHEARRNELKAQLSGDALDEALDALENDWNLGEGDRKQRYMNHAMAIAAQALDFVGLPAIIRPSFTLGGTGGGIAYNRTEFFDIVQSGLDASPTTEVLIEESVLGWKEYEMEVVRDRADNCIIICSIENVDPMGVHTGDSITVAPALTLTDKEYQIMRNASIRVLREIGVETGGSNVQFAVNPDTGRLVVIEMNPRVSRSSALASKATGFPIAKVAAKLAVGYTLDELENDITGGATPASFEPSIDYVVTKIPRFAFEKFPGAGNTLSTAMKSVGEVMAIGRTFAESLQKALRGLETGLTGLDEIEIPGFDADGDPSENKNAIRAALGTPTPDRLRMVAQAIRMGTSLAEVHAMCQIDPWFLEQIAAIIAMEARVREHGLPQDAANLRMLKGMGFSDSRLASLTRKETEEVARIRESLGVRPVFKRIDTCAAEFAAPTAYMYSTYEAPFAGELADEARISDRKKVVILGGGPNRIGQGIEFDYCCCHAAFALADAGYESIMVNCNPETVSTDYDTSDRLYFEPLTPEDVLEILHAEQKAGTLVGVIVQFGGQTPLKLADALERAGIPILGTAPDMIDLAEDRDRFQKLLTKLGLKQPKNGIAYSVEQARVIASELGFPLVVRPSYVLGGRAMQIVHDESQLQTYLLDTVPGLVTEEIRQKYPADKTGQINTLLSKNPLLFDTYLTEAIEVDVDCLSDGSQTYVSGIMEHIEEAGIHSGDSACSLPVHSLSDTLVSELERQTAALARALNVGGLMNVQYAVKDGEVYVLEVNPRASRTVPFVAKTIGRPIAKIAARIMAGESLEDAFAHYGTMPNARDLGHIAVKEAVFPFARFPGVDTLLGPEMKSTGEVMGLDYDYALAFAKAQLGAGVDLPRSGTLFVAVRDDDKPRVLPAVKRLADLGFKVLATSGTARFLRENGVEAEKINKVLEGRPHIEDAIRNRQVHLVFNTTDGQKAVSDSKSLRRATLMQKVPYYTTMSGAAAVAEAIAALKAGSLEVRPLQGYF</sequence>
<dbReference type="Proteomes" id="UP001342418">
    <property type="component" value="Chromosome"/>
</dbReference>
<feature type="binding site" evidence="13">
    <location>
        <position position="229"/>
    </location>
    <ligand>
        <name>ATP</name>
        <dbReference type="ChEBI" id="CHEBI:30616"/>
        <label>1</label>
    </ligand>
</feature>
<reference evidence="16 17" key="1">
    <citation type="submission" date="2018-07" db="EMBL/GenBank/DDBJ databases">
        <title>Genome sequence of Nitratireductor thuwali#1536.</title>
        <authorList>
            <person name="Michoud G."/>
            <person name="Merlino G."/>
            <person name="Sefrji F.O."/>
            <person name="Daffonchio D."/>
        </authorList>
    </citation>
    <scope>NUCLEOTIDE SEQUENCE [LARGE SCALE GENOMIC DNA]</scope>
    <source>
        <strain evidence="17">Nit1536</strain>
    </source>
</reference>
<feature type="binding site" evidence="13">
    <location>
        <position position="228"/>
    </location>
    <ligand>
        <name>ATP</name>
        <dbReference type="ChEBI" id="CHEBI:30616"/>
        <label>1</label>
    </ligand>
</feature>
<dbReference type="EC" id="6.3.5.5" evidence="13"/>
<keyword evidence="10" id="KW-0460">Magnesium</keyword>
<dbReference type="Gene3D" id="3.40.50.20">
    <property type="match status" value="2"/>
</dbReference>
<keyword evidence="9 13" id="KW-0067">ATP-binding</keyword>
<dbReference type="InterPro" id="IPR036914">
    <property type="entry name" value="MGS-like_dom_sf"/>
</dbReference>
<evidence type="ECO:0000313" key="16">
    <source>
        <dbReference type="EMBL" id="UUP16268.1"/>
    </source>
</evidence>
<feature type="binding site" evidence="13">
    <location>
        <position position="354"/>
    </location>
    <ligand>
        <name>Mg(2+)</name>
        <dbReference type="ChEBI" id="CHEBI:18420"/>
        <label>2</label>
    </ligand>
</feature>
<dbReference type="CDD" id="cd01424">
    <property type="entry name" value="MGS_CPS_II"/>
    <property type="match status" value="1"/>
</dbReference>
<keyword evidence="4 13" id="KW-0436">Ligase</keyword>
<dbReference type="Pfam" id="PF25596">
    <property type="entry name" value="CPSase_L_D1"/>
    <property type="match status" value="2"/>
</dbReference>
<dbReference type="InterPro" id="IPR005480">
    <property type="entry name" value="CPSase_lsu_oligo"/>
</dbReference>
<proteinExistence type="inferred from homology"/>
<dbReference type="InterPro" id="IPR006275">
    <property type="entry name" value="CPSase_lsu"/>
</dbReference>
<dbReference type="InterPro" id="IPR005483">
    <property type="entry name" value="CPSase_dom"/>
</dbReference>
<evidence type="ECO:0000256" key="11">
    <source>
        <dbReference type="ARBA" id="ARBA00022975"/>
    </source>
</evidence>
<dbReference type="InterPro" id="IPR058047">
    <property type="entry name" value="CPSase_preATP-grasp"/>
</dbReference>
<feature type="binding site" evidence="13">
    <location>
        <position position="352"/>
    </location>
    <ligand>
        <name>Mn(2+)</name>
        <dbReference type="ChEBI" id="CHEBI:29035"/>
        <label>1</label>
    </ligand>
</feature>
<feature type="binding site" evidence="13">
    <location>
        <position position="338"/>
    </location>
    <ligand>
        <name>Mg(2+)</name>
        <dbReference type="ChEBI" id="CHEBI:18420"/>
        <label>1</label>
    </ligand>
</feature>
<keyword evidence="5 13" id="KW-0028">Amino-acid biosynthesis</keyword>
<comment type="domain">
    <text evidence="13">The large subunit is composed of 2 ATP-grasp domains that are involved in binding the 2 ATP molecules needed for carbamoyl phosphate synthesis. The N-terminal ATP-grasp domain (referred to as the carboxyphosphate synthetic component) catalyzes the ATP-dependent phosphorylation of hydrogencarbonate to carboxyphosphate and the subsequent nucleophilic attack by ammonia to form a carbamate intermediate. The C-terminal ATP-grasp domain (referred to as the carbamoyl phosphate synthetic component) then catalyzes the phosphorylation of carbamate with the second ATP to form the end product carbamoyl phosphate. The reactive and unstable enzyme intermediates are sequentially channeled from one active site to the next through the interior of the protein over a distance of at least 96 A.</text>
</comment>
<keyword evidence="3 13" id="KW-0055">Arginine biosynthesis</keyword>
<feature type="region of interest" description="Carboxyphosphate synthetic domain" evidence="13">
    <location>
        <begin position="1"/>
        <end position="456"/>
    </location>
</feature>
<evidence type="ECO:0000256" key="6">
    <source>
        <dbReference type="ARBA" id="ARBA00022723"/>
    </source>
</evidence>
<dbReference type="GO" id="GO:0004088">
    <property type="term" value="F:carbamoyl-phosphate synthase (glutamine-hydrolyzing) activity"/>
    <property type="evidence" value="ECO:0007669"/>
    <property type="project" value="UniProtKB-EC"/>
</dbReference>
<dbReference type="RefSeq" id="WP_338528705.1">
    <property type="nucleotide sequence ID" value="NZ_CP030941.1"/>
</dbReference>
<feature type="binding site" evidence="13">
    <location>
        <position position="929"/>
    </location>
    <ligand>
        <name>Mn(2+)</name>
        <dbReference type="ChEBI" id="CHEBI:29035"/>
        <label>4</label>
    </ligand>
</feature>
<feature type="binding site" evidence="13">
    <location>
        <position position="874"/>
    </location>
    <ligand>
        <name>ATP</name>
        <dbReference type="ChEBI" id="CHEBI:30616"/>
        <label>2</label>
    </ligand>
</feature>
<dbReference type="InterPro" id="IPR036897">
    <property type="entry name" value="CarbamoylP_synth_lsu_oligo_sf"/>
</dbReference>
<evidence type="ECO:0000256" key="12">
    <source>
        <dbReference type="ARBA" id="ARBA00023211"/>
    </source>
</evidence>
<dbReference type="PRINTS" id="PR00098">
    <property type="entry name" value="CPSASE"/>
</dbReference>
<evidence type="ECO:0000256" key="9">
    <source>
        <dbReference type="ARBA" id="ARBA00022840"/>
    </source>
</evidence>
<feature type="binding site" evidence="13">
    <location>
        <position position="917"/>
    </location>
    <ligand>
        <name>ATP</name>
        <dbReference type="ChEBI" id="CHEBI:30616"/>
        <label>2</label>
    </ligand>
</feature>
<feature type="binding site" evidence="13">
    <location>
        <position position="917"/>
    </location>
    <ligand>
        <name>Mn(2+)</name>
        <dbReference type="ChEBI" id="CHEBI:29035"/>
        <label>3</label>
    </ligand>
</feature>
<comment type="catalytic activity">
    <reaction evidence="13">
        <text>hydrogencarbonate + NH4(+) + 2 ATP = carbamoyl phosphate + 2 ADP + phosphate + 2 H(+)</text>
        <dbReference type="Rhea" id="RHEA:18029"/>
        <dbReference type="ChEBI" id="CHEBI:15378"/>
        <dbReference type="ChEBI" id="CHEBI:17544"/>
        <dbReference type="ChEBI" id="CHEBI:28938"/>
        <dbReference type="ChEBI" id="CHEBI:30616"/>
        <dbReference type="ChEBI" id="CHEBI:43474"/>
        <dbReference type="ChEBI" id="CHEBI:58228"/>
        <dbReference type="ChEBI" id="CHEBI:456216"/>
        <dbReference type="EC" id="6.3.4.16"/>
    </reaction>
</comment>
<feature type="binding site" evidence="13">
    <location>
        <position position="876"/>
    </location>
    <ligand>
        <name>ATP</name>
        <dbReference type="ChEBI" id="CHEBI:30616"/>
        <label>2</label>
    </ligand>
</feature>
<keyword evidence="6" id="KW-0479">Metal-binding</keyword>
<feature type="binding site" evidence="13">
    <location>
        <position position="352"/>
    </location>
    <ligand>
        <name>ATP</name>
        <dbReference type="ChEBI" id="CHEBI:30616"/>
        <label>1</label>
    </ligand>
</feature>
<feature type="binding site" evidence="13">
    <location>
        <position position="931"/>
    </location>
    <ligand>
        <name>Mg(2+)</name>
        <dbReference type="ChEBI" id="CHEBI:18420"/>
        <label>4</label>
    </ligand>
</feature>
<feature type="binding site" evidence="13">
    <location>
        <position position="352"/>
    </location>
    <ligand>
        <name>Mg(2+)</name>
        <dbReference type="ChEBI" id="CHEBI:18420"/>
        <label>1</label>
    </ligand>
</feature>
<comment type="catalytic activity">
    <reaction evidence="13">
        <text>hydrogencarbonate + L-glutamine + 2 ATP + H2O = carbamoyl phosphate + L-glutamate + 2 ADP + phosphate + 2 H(+)</text>
        <dbReference type="Rhea" id="RHEA:18633"/>
        <dbReference type="ChEBI" id="CHEBI:15377"/>
        <dbReference type="ChEBI" id="CHEBI:15378"/>
        <dbReference type="ChEBI" id="CHEBI:17544"/>
        <dbReference type="ChEBI" id="CHEBI:29985"/>
        <dbReference type="ChEBI" id="CHEBI:30616"/>
        <dbReference type="ChEBI" id="CHEBI:43474"/>
        <dbReference type="ChEBI" id="CHEBI:58228"/>
        <dbReference type="ChEBI" id="CHEBI:58359"/>
        <dbReference type="ChEBI" id="CHEBI:456216"/>
        <dbReference type="EC" id="6.3.5.5"/>
    </reaction>
</comment>
<feature type="binding site" evidence="13">
    <location>
        <position position="295"/>
    </location>
    <ligand>
        <name>ATP</name>
        <dbReference type="ChEBI" id="CHEBI:30616"/>
        <label>1</label>
    </ligand>
</feature>
<feature type="binding site" evidence="13">
    <location>
        <position position="844"/>
    </location>
    <ligand>
        <name>ATP</name>
        <dbReference type="ChEBI" id="CHEBI:30616"/>
        <label>2</label>
    </ligand>
</feature>
<evidence type="ECO:0000313" key="17">
    <source>
        <dbReference type="Proteomes" id="UP001342418"/>
    </source>
</evidence>
<protein>
    <recommendedName>
        <fullName evidence="13">Carbamoyl phosphate synthase large chain</fullName>
        <ecNumber evidence="13">6.3.4.16</ecNumber>
        <ecNumber evidence="13">6.3.5.5</ecNumber>
    </recommendedName>
    <alternativeName>
        <fullName evidence="13">Carbamoyl phosphate synthetase ammonia chain</fullName>
    </alternativeName>
</protein>
<dbReference type="InterPro" id="IPR011607">
    <property type="entry name" value="MGS-like_dom"/>
</dbReference>
<comment type="cofactor">
    <cofactor evidence="13">
        <name>Mg(2+)</name>
        <dbReference type="ChEBI" id="CHEBI:18420"/>
    </cofactor>
    <cofactor evidence="13">
        <name>Mn(2+)</name>
        <dbReference type="ChEBI" id="CHEBI:29035"/>
    </cofactor>
    <text evidence="13">Binds 4 Mg(2+) or Mn(2+) ions per subunit.</text>
</comment>
<comment type="caution">
    <text evidence="13">Lacks conserved residue(s) required for the propagation of feature annotation.</text>
</comment>
<feature type="binding site" evidence="13">
    <location>
        <position position="354"/>
    </location>
    <ligand>
        <name>Mn(2+)</name>
        <dbReference type="ChEBI" id="CHEBI:29035"/>
        <label>2</label>
    </ligand>
</feature>
<dbReference type="InterPro" id="IPR033937">
    <property type="entry name" value="MGS_CPS_CarB"/>
</dbReference>
<dbReference type="Gene3D" id="1.10.1030.10">
    <property type="entry name" value="Carbamoyl-phosphate synthetase, large subunit oligomerisation domain"/>
    <property type="match status" value="1"/>
</dbReference>
<feature type="binding site" evidence="13">
    <location>
        <position position="929"/>
    </location>
    <ligand>
        <name>Mg(2+)</name>
        <dbReference type="ChEBI" id="CHEBI:18420"/>
        <label>4</label>
    </ligand>
</feature>
<feature type="binding site" evidence="13">
    <location>
        <position position="261"/>
    </location>
    <ligand>
        <name>ATP</name>
        <dbReference type="ChEBI" id="CHEBI:30616"/>
        <label>1</label>
    </ligand>
</feature>
<feature type="binding site" evidence="13">
    <location>
        <position position="338"/>
    </location>
    <ligand>
        <name>Mn(2+)</name>
        <dbReference type="ChEBI" id="CHEBI:29035"/>
        <label>1</label>
    </ligand>
</feature>
<dbReference type="SUPFAM" id="SSF56059">
    <property type="entry name" value="Glutathione synthetase ATP-binding domain-like"/>
    <property type="match status" value="2"/>
</dbReference>
<feature type="domain" description="Carbamoyl phosphate synthase ATP-binding" evidence="15">
    <location>
        <begin position="350"/>
        <end position="357"/>
    </location>
</feature>
<evidence type="ECO:0000259" key="14">
    <source>
        <dbReference type="PROSITE" id="PS00866"/>
    </source>
</evidence>
<feature type="binding site" evidence="13">
    <location>
        <position position="294"/>
    </location>
    <ligand>
        <name>ATP</name>
        <dbReference type="ChEBI" id="CHEBI:30616"/>
        <label>1</label>
    </ligand>
</feature>
<dbReference type="EMBL" id="CP030941">
    <property type="protein sequence ID" value="UUP16268.1"/>
    <property type="molecule type" value="Genomic_DNA"/>
</dbReference>
<feature type="binding site" evidence="13">
    <location>
        <position position="263"/>
    </location>
    <ligand>
        <name>ATP</name>
        <dbReference type="ChEBI" id="CHEBI:30616"/>
        <label>1</label>
    </ligand>
</feature>
<feature type="binding site" evidence="13">
    <location>
        <position position="929"/>
    </location>
    <ligand>
        <name>Mg(2+)</name>
        <dbReference type="ChEBI" id="CHEBI:18420"/>
        <label>3</label>
    </ligand>
</feature>
<feature type="binding site" evidence="13">
    <location>
        <position position="931"/>
    </location>
    <ligand>
        <name>Mn(2+)</name>
        <dbReference type="ChEBI" id="CHEBI:29035"/>
        <label>4</label>
    </ligand>
</feature>
<keyword evidence="11 13" id="KW-0665">Pyrimidine biosynthesis</keyword>
<evidence type="ECO:0000256" key="2">
    <source>
        <dbReference type="ARBA" id="ARBA00009799"/>
    </source>
</evidence>
<keyword evidence="17" id="KW-1185">Reference proteome</keyword>
<evidence type="ECO:0000256" key="5">
    <source>
        <dbReference type="ARBA" id="ARBA00022605"/>
    </source>
</evidence>
<dbReference type="Pfam" id="PF02142">
    <property type="entry name" value="MGS"/>
    <property type="match status" value="1"/>
</dbReference>
<feature type="binding site" evidence="13">
    <location>
        <position position="877"/>
    </location>
    <ligand>
        <name>ATP</name>
        <dbReference type="ChEBI" id="CHEBI:30616"/>
        <label>2</label>
    </ligand>
</feature>
<dbReference type="PROSITE" id="PS00867">
    <property type="entry name" value="CPSASE_2"/>
    <property type="match status" value="2"/>
</dbReference>
<dbReference type="PANTHER" id="PTHR11405">
    <property type="entry name" value="CARBAMOYLTRANSFERASE FAMILY MEMBER"/>
    <property type="match status" value="1"/>
</dbReference>
<keyword evidence="12" id="KW-0464">Manganese</keyword>
<feature type="binding site" evidence="13">
    <location>
        <position position="296"/>
    </location>
    <ligand>
        <name>ATP</name>
        <dbReference type="ChEBI" id="CHEBI:30616"/>
        <label>1</label>
    </ligand>
</feature>
<dbReference type="Gene3D" id="3.30.470.20">
    <property type="entry name" value="ATP-grasp fold, B domain"/>
    <property type="match status" value="2"/>
</dbReference>
<comment type="subunit">
    <text evidence="13">Composed of two chains; the small (or glutamine) chain promotes the hydrolysis of glutamine to ammonia, which is used by the large (or ammonia) chain to synthesize carbamoyl phosphate. Tetramer of heterodimers (alpha,beta)4.</text>
</comment>
<feature type="region of interest" description="Allosteric domain" evidence="13">
    <location>
        <begin position="1030"/>
        <end position="1164"/>
    </location>
</feature>
<feature type="binding site" evidence="13">
    <location>
        <position position="842"/>
    </location>
    <ligand>
        <name>ATP</name>
        <dbReference type="ChEBI" id="CHEBI:30616"/>
        <label>2</label>
    </ligand>
</feature>
<dbReference type="Pfam" id="PF02787">
    <property type="entry name" value="CPSase_L_D3"/>
    <property type="match status" value="1"/>
</dbReference>
<dbReference type="NCBIfam" id="NF009455">
    <property type="entry name" value="PRK12815.1"/>
    <property type="match status" value="1"/>
</dbReference>
<keyword evidence="8 13" id="KW-0547">Nucleotide-binding</keyword>
<dbReference type="InterPro" id="IPR016185">
    <property type="entry name" value="PreATP-grasp_dom_sf"/>
</dbReference>
<dbReference type="Gene3D" id="3.40.50.1380">
    <property type="entry name" value="Methylglyoxal synthase-like domain"/>
    <property type="match status" value="1"/>
</dbReference>
<evidence type="ECO:0000256" key="8">
    <source>
        <dbReference type="ARBA" id="ARBA00022741"/>
    </source>
</evidence>
<dbReference type="NCBIfam" id="NF003671">
    <property type="entry name" value="PRK05294.1"/>
    <property type="match status" value="1"/>
</dbReference>
<dbReference type="SMART" id="SM00851">
    <property type="entry name" value="MGS"/>
    <property type="match status" value="1"/>
</dbReference>
<evidence type="ECO:0000256" key="10">
    <source>
        <dbReference type="ARBA" id="ARBA00022842"/>
    </source>
</evidence>
<comment type="similarity">
    <text evidence="2 13">Belongs to the CarB family.</text>
</comment>
<evidence type="ECO:0000259" key="15">
    <source>
        <dbReference type="PROSITE" id="PS00867"/>
    </source>
</evidence>
<dbReference type="SMART" id="SM01096">
    <property type="entry name" value="CPSase_L_D3"/>
    <property type="match status" value="1"/>
</dbReference>
<dbReference type="SUPFAM" id="SSF52440">
    <property type="entry name" value="PreATP-grasp domain"/>
    <property type="match status" value="2"/>
</dbReference>
<evidence type="ECO:0000256" key="7">
    <source>
        <dbReference type="ARBA" id="ARBA00022737"/>
    </source>
</evidence>
<evidence type="ECO:0000256" key="4">
    <source>
        <dbReference type="ARBA" id="ARBA00022598"/>
    </source>
</evidence>
<dbReference type="PROSITE" id="PS00866">
    <property type="entry name" value="CPSASE_1"/>
    <property type="match status" value="1"/>
</dbReference>
<keyword evidence="7 13" id="KW-0677">Repeat</keyword>
<feature type="binding site" evidence="13">
    <location>
        <position position="222"/>
    </location>
    <ligand>
        <name>ATP</name>
        <dbReference type="ChEBI" id="CHEBI:30616"/>
        <label>1</label>
    </ligand>
</feature>
<evidence type="ECO:0000256" key="1">
    <source>
        <dbReference type="ARBA" id="ARBA00005077"/>
    </source>
</evidence>
<organism evidence="16 17">
    <name type="scientific">Nitratireductor thuwali</name>
    <dbReference type="NCBI Taxonomy" id="2267699"/>
    <lineage>
        <taxon>Bacteria</taxon>
        <taxon>Pseudomonadati</taxon>
        <taxon>Pseudomonadota</taxon>
        <taxon>Alphaproteobacteria</taxon>
        <taxon>Hyphomicrobiales</taxon>
        <taxon>Phyllobacteriaceae</taxon>
        <taxon>Nitratireductor</taxon>
    </lineage>
</organism>
<accession>A0ABY5MDY3</accession>
<feature type="binding site" evidence="13">
    <location>
        <position position="782"/>
    </location>
    <ligand>
        <name>ATP</name>
        <dbReference type="ChEBI" id="CHEBI:30616"/>
        <label>2</label>
    </ligand>
</feature>
<comment type="pathway">
    <text evidence="13">Pyrimidine metabolism; UMP biosynthesis via de novo pathway; (S)-dihydroorotate from bicarbonate: step 1/3.</text>
</comment>
<feature type="binding site" evidence="13">
    <location>
        <position position="875"/>
    </location>
    <ligand>
        <name>ATP</name>
        <dbReference type="ChEBI" id="CHEBI:30616"/>
        <label>2</label>
    </ligand>
</feature>
<dbReference type="PANTHER" id="PTHR11405:SF53">
    <property type="entry name" value="CARBAMOYL-PHOSPHATE SYNTHASE [AMMONIA], MITOCHONDRIAL"/>
    <property type="match status" value="1"/>
</dbReference>
<dbReference type="InterPro" id="IPR005479">
    <property type="entry name" value="CPAse_ATP-bd"/>
</dbReference>
<feature type="binding site" evidence="13">
    <location>
        <position position="129"/>
    </location>
    <ligand>
        <name>ATP</name>
        <dbReference type="ChEBI" id="CHEBI:30616"/>
        <label>1</label>
    </ligand>
</feature>
<dbReference type="NCBIfam" id="TIGR01369">
    <property type="entry name" value="CPSaseII_lrg"/>
    <property type="match status" value="1"/>
</dbReference>
<dbReference type="EC" id="6.3.4.16" evidence="13"/>